<evidence type="ECO:0000313" key="2">
    <source>
        <dbReference type="Proteomes" id="UP001054821"/>
    </source>
</evidence>
<gene>
    <name evidence="1" type="ORF">L3X38_036058</name>
</gene>
<dbReference type="AlphaFoldDB" id="A0AAD4V2K6"/>
<protein>
    <submittedName>
        <fullName evidence="1">Uncharacterized protein</fullName>
    </submittedName>
</protein>
<dbReference type="Proteomes" id="UP001054821">
    <property type="component" value="Chromosome 7"/>
</dbReference>
<sequence length="119" mass="12624">MKRGEENNTLIFGKYDVVALYPVSFRGCGTRSKDCWCQHLAGQGPRTHASLFGVLGEIATLFCPSCHTGYIGLSQIEGRSCLMGTPPGHCSHPCVGASMATTLGIQVGGIVSHNTLQVQ</sequence>
<reference evidence="1 2" key="1">
    <citation type="journal article" date="2022" name="G3 (Bethesda)">
        <title>Whole-genome sequence and methylome profiling of the almond [Prunus dulcis (Mill.) D.A. Webb] cultivar 'Nonpareil'.</title>
        <authorList>
            <person name="D'Amico-Willman K.M."/>
            <person name="Ouma W.Z."/>
            <person name="Meulia T."/>
            <person name="Sideli G.M."/>
            <person name="Gradziel T.M."/>
            <person name="Fresnedo-Ramirez J."/>
        </authorList>
    </citation>
    <scope>NUCLEOTIDE SEQUENCE [LARGE SCALE GENOMIC DNA]</scope>
    <source>
        <strain evidence="1">Clone GOH B32 T37-40</strain>
    </source>
</reference>
<proteinExistence type="predicted"/>
<accession>A0AAD4V2K6</accession>
<comment type="caution">
    <text evidence="1">The sequence shown here is derived from an EMBL/GenBank/DDBJ whole genome shotgun (WGS) entry which is preliminary data.</text>
</comment>
<dbReference type="EMBL" id="JAJFAZ020000007">
    <property type="protein sequence ID" value="KAI5316351.1"/>
    <property type="molecule type" value="Genomic_DNA"/>
</dbReference>
<name>A0AAD4V2K6_PRUDU</name>
<evidence type="ECO:0000313" key="1">
    <source>
        <dbReference type="EMBL" id="KAI5316351.1"/>
    </source>
</evidence>
<keyword evidence="2" id="KW-1185">Reference proteome</keyword>
<organism evidence="1 2">
    <name type="scientific">Prunus dulcis</name>
    <name type="common">Almond</name>
    <name type="synonym">Amygdalus dulcis</name>
    <dbReference type="NCBI Taxonomy" id="3755"/>
    <lineage>
        <taxon>Eukaryota</taxon>
        <taxon>Viridiplantae</taxon>
        <taxon>Streptophyta</taxon>
        <taxon>Embryophyta</taxon>
        <taxon>Tracheophyta</taxon>
        <taxon>Spermatophyta</taxon>
        <taxon>Magnoliopsida</taxon>
        <taxon>eudicotyledons</taxon>
        <taxon>Gunneridae</taxon>
        <taxon>Pentapetalae</taxon>
        <taxon>rosids</taxon>
        <taxon>fabids</taxon>
        <taxon>Rosales</taxon>
        <taxon>Rosaceae</taxon>
        <taxon>Amygdaloideae</taxon>
        <taxon>Amygdaleae</taxon>
        <taxon>Prunus</taxon>
    </lineage>
</organism>